<dbReference type="Pfam" id="PF18308">
    <property type="entry name" value="GGA_N-GAT"/>
    <property type="match status" value="1"/>
</dbReference>
<comment type="caution">
    <text evidence="14">The sequence shown here is derived from an EMBL/GenBank/DDBJ whole genome shotgun (WGS) entry which is preliminary data.</text>
</comment>
<dbReference type="CDD" id="cd14235">
    <property type="entry name" value="GAT_GGA_fungi"/>
    <property type="match status" value="1"/>
</dbReference>
<dbReference type="SUPFAM" id="SSF49348">
    <property type="entry name" value="Clathrin adaptor appendage domain"/>
    <property type="match status" value="1"/>
</dbReference>
<dbReference type="InterPro" id="IPR008152">
    <property type="entry name" value="Clathrin_a/b/g-adaptin_app_Ig"/>
</dbReference>
<dbReference type="PANTHER" id="PTHR47180:SF1">
    <property type="entry name" value="ADP-RIBOSYLATION FACTOR-BINDING PROTEIN GGA1-RELATED"/>
    <property type="match status" value="1"/>
</dbReference>
<dbReference type="CDD" id="cd16998">
    <property type="entry name" value="VHS_GGA_fungi"/>
    <property type="match status" value="1"/>
</dbReference>
<proteinExistence type="predicted"/>
<keyword evidence="15" id="KW-1185">Reference proteome</keyword>
<evidence type="ECO:0000259" key="11">
    <source>
        <dbReference type="PROSITE" id="PS50179"/>
    </source>
</evidence>
<dbReference type="GO" id="GO:0005829">
    <property type="term" value="C:cytosol"/>
    <property type="evidence" value="ECO:0007669"/>
    <property type="project" value="GOC"/>
</dbReference>
<feature type="domain" description="GAE" evidence="12">
    <location>
        <begin position="563"/>
        <end position="681"/>
    </location>
</feature>
<feature type="compositionally biased region" description="Polar residues" evidence="10">
    <location>
        <begin position="453"/>
        <end position="482"/>
    </location>
</feature>
<comment type="function">
    <text evidence="7">May play a role in the regulation of membrane traffic through the trans-Golgi network.</text>
</comment>
<dbReference type="InterPro" id="IPR013041">
    <property type="entry name" value="Clathrin_app_Ig-like_sf"/>
</dbReference>
<name>A0AA39R9C4_9LECA</name>
<evidence type="ECO:0000256" key="1">
    <source>
        <dbReference type="ARBA" id="ARBA00004601"/>
    </source>
</evidence>
<comment type="subunit">
    <text evidence="2">Component of the ESCRT-0 complex composed of HSE1 and VPS27.</text>
</comment>
<keyword evidence="3" id="KW-0813">Transport</keyword>
<evidence type="ECO:0000313" key="14">
    <source>
        <dbReference type="EMBL" id="KAK0517292.1"/>
    </source>
</evidence>
<dbReference type="SMART" id="SM00809">
    <property type="entry name" value="Alpha_adaptinC2"/>
    <property type="match status" value="1"/>
</dbReference>
<evidence type="ECO:0000256" key="3">
    <source>
        <dbReference type="ARBA" id="ARBA00022448"/>
    </source>
</evidence>
<evidence type="ECO:0000256" key="2">
    <source>
        <dbReference type="ARBA" id="ARBA00011446"/>
    </source>
</evidence>
<evidence type="ECO:0000256" key="7">
    <source>
        <dbReference type="ARBA" id="ARBA00053552"/>
    </source>
</evidence>
<sequence length="683" mass="74287">MEAASARYAARDRFGAFGEPAQTPLQRYIQNAVDPQNYEPNLALDLEIADLINSKKGNAPREAAVAIVNYINHRNANVSLLALSLLDICVKNCGYPFHLQISTKEFLNELVRRFPERPPIRPSRVQLKILEAIEEWRQTICQTSRYKEDLGFIRDMHRLLSYKGYIFPEVRSEDAAVLNPSDNLQSADEMEEEERAAQSAKLQELIRRGGPEDLQEANRLMKVMAGYDTKHKTDYRAKAAEEVSKIQQKAKLLEERLQNFKAGEKVAEGDIFEELANALQSAQPKIQKMCEEESDDSEAVAKLLEINDSIHRTIERYKLIKKGDLEAASKIPKGTLGTSTGVGKTADNELSLIDFSGDPDSTPGSSADAGATSGQPTASVQDDLLGLSIQDQDYGQGGGIALGFGANTNVPGPSLLSSTTEQNSAKVPTPSTTPQPQQYPSPPKPNYDPFATLASSHPSSRSTTPQPASLFQTHQVTKSSQPVADPFAALSTPALPQTSISTNAQRPQIPAPTPSASLFDFTTPTPTAPPPPASLNSYPASNGTTTDDDWTFASALPDDGSTLPQSNDIVVSNTAIKIFFQASRPDNDDSIISIRASFSNNTPSLVTEYTFQVAVTKGFTFKLTPQSGRTLQPNQSDAIIQMITVNGVFKGQANAVKMRWKASYKLAGNLRHEQGEVPSFGIA</sequence>
<dbReference type="Gene3D" id="2.60.40.1230">
    <property type="match status" value="1"/>
</dbReference>
<evidence type="ECO:0000256" key="5">
    <source>
        <dbReference type="ARBA" id="ARBA00023034"/>
    </source>
</evidence>
<dbReference type="Gene3D" id="1.20.58.160">
    <property type="match status" value="1"/>
</dbReference>
<dbReference type="GO" id="GO:0043328">
    <property type="term" value="P:protein transport to vacuole involved in ubiquitin-dependent protein catabolic process via the multivesicular body sorting pathway"/>
    <property type="evidence" value="ECO:0007669"/>
    <property type="project" value="TreeGrafter"/>
</dbReference>
<dbReference type="GO" id="GO:0035091">
    <property type="term" value="F:phosphatidylinositol binding"/>
    <property type="evidence" value="ECO:0007669"/>
    <property type="project" value="InterPro"/>
</dbReference>
<comment type="subunit">
    <text evidence="8">Binds to ARF1 and ARF2.</text>
</comment>
<gene>
    <name evidence="14" type="ORF">JMJ35_000447</name>
</gene>
<dbReference type="InterPro" id="IPR052653">
    <property type="entry name" value="ARF-binding"/>
</dbReference>
<dbReference type="Pfam" id="PF00790">
    <property type="entry name" value="VHS"/>
    <property type="match status" value="1"/>
</dbReference>
<feature type="compositionally biased region" description="Polar residues" evidence="10">
    <location>
        <begin position="412"/>
        <end position="426"/>
    </location>
</feature>
<evidence type="ECO:0000259" key="12">
    <source>
        <dbReference type="PROSITE" id="PS50180"/>
    </source>
</evidence>
<dbReference type="InterPro" id="IPR008942">
    <property type="entry name" value="ENTH_VHS"/>
</dbReference>
<dbReference type="PROSITE" id="PS50179">
    <property type="entry name" value="VHS"/>
    <property type="match status" value="1"/>
</dbReference>
<feature type="region of interest" description="Disordered" evidence="10">
    <location>
        <begin position="351"/>
        <end position="379"/>
    </location>
</feature>
<evidence type="ECO:0000256" key="9">
    <source>
        <dbReference type="SAM" id="Coils"/>
    </source>
</evidence>
<dbReference type="Gene3D" id="1.20.5.170">
    <property type="match status" value="1"/>
</dbReference>
<evidence type="ECO:0000256" key="6">
    <source>
        <dbReference type="ARBA" id="ARBA00023054"/>
    </source>
</evidence>
<dbReference type="GO" id="GO:0006895">
    <property type="term" value="P:Golgi to endosome transport"/>
    <property type="evidence" value="ECO:0007669"/>
    <property type="project" value="UniProtKB-ARBA"/>
</dbReference>
<dbReference type="SUPFAM" id="SSF48464">
    <property type="entry name" value="ENTH/VHS domain"/>
    <property type="match status" value="1"/>
</dbReference>
<evidence type="ECO:0000259" key="13">
    <source>
        <dbReference type="PROSITE" id="PS50909"/>
    </source>
</evidence>
<dbReference type="AlphaFoldDB" id="A0AA39R9C4"/>
<evidence type="ECO:0000313" key="15">
    <source>
        <dbReference type="Proteomes" id="UP001166286"/>
    </source>
</evidence>
<keyword evidence="5" id="KW-0333">Golgi apparatus</keyword>
<dbReference type="GO" id="GO:0006896">
    <property type="term" value="P:Golgi to vacuole transport"/>
    <property type="evidence" value="ECO:0007669"/>
    <property type="project" value="TreeGrafter"/>
</dbReference>
<evidence type="ECO:0000256" key="10">
    <source>
        <dbReference type="SAM" id="MobiDB-lite"/>
    </source>
</evidence>
<dbReference type="InterPro" id="IPR004152">
    <property type="entry name" value="GAT_dom"/>
</dbReference>
<dbReference type="InterPro" id="IPR008153">
    <property type="entry name" value="GAE_dom"/>
</dbReference>
<dbReference type="InterPro" id="IPR041198">
    <property type="entry name" value="GGA_N-GAT"/>
</dbReference>
<dbReference type="FunFam" id="1.20.58.160:FF:000003">
    <property type="entry name" value="VHS domain protein"/>
    <property type="match status" value="1"/>
</dbReference>
<dbReference type="FunFam" id="1.25.40.90:FF:000008">
    <property type="entry name" value="VHS domain protein"/>
    <property type="match status" value="1"/>
</dbReference>
<dbReference type="PROSITE" id="PS50180">
    <property type="entry name" value="GAE"/>
    <property type="match status" value="1"/>
</dbReference>
<dbReference type="SUPFAM" id="SSF89009">
    <property type="entry name" value="GAT-like domain"/>
    <property type="match status" value="1"/>
</dbReference>
<organism evidence="14 15">
    <name type="scientific">Cladonia borealis</name>
    <dbReference type="NCBI Taxonomy" id="184061"/>
    <lineage>
        <taxon>Eukaryota</taxon>
        <taxon>Fungi</taxon>
        <taxon>Dikarya</taxon>
        <taxon>Ascomycota</taxon>
        <taxon>Pezizomycotina</taxon>
        <taxon>Lecanoromycetes</taxon>
        <taxon>OSLEUM clade</taxon>
        <taxon>Lecanoromycetidae</taxon>
        <taxon>Lecanorales</taxon>
        <taxon>Lecanorineae</taxon>
        <taxon>Cladoniaceae</taxon>
        <taxon>Cladonia</taxon>
    </lineage>
</organism>
<dbReference type="Proteomes" id="UP001166286">
    <property type="component" value="Unassembled WGS sequence"/>
</dbReference>
<dbReference type="SMART" id="SM00288">
    <property type="entry name" value="VHS"/>
    <property type="match status" value="1"/>
</dbReference>
<dbReference type="PANTHER" id="PTHR47180">
    <property type="entry name" value="ADP-RIBOSYLATION FACTOR-BINDING PROTEIN GGA1-RELATED"/>
    <property type="match status" value="1"/>
</dbReference>
<dbReference type="Pfam" id="PF02883">
    <property type="entry name" value="Alpha_adaptinC2"/>
    <property type="match status" value="1"/>
</dbReference>
<feature type="domain" description="GAT" evidence="13">
    <location>
        <begin position="195"/>
        <end position="322"/>
    </location>
</feature>
<reference evidence="14" key="1">
    <citation type="submission" date="2023-03" db="EMBL/GenBank/DDBJ databases">
        <title>Complete genome of Cladonia borealis.</title>
        <authorList>
            <person name="Park H."/>
        </authorList>
    </citation>
    <scope>NUCLEOTIDE SEQUENCE</scope>
    <source>
        <strain evidence="14">ANT050790</strain>
    </source>
</reference>
<dbReference type="PROSITE" id="PS50909">
    <property type="entry name" value="GAT"/>
    <property type="match status" value="1"/>
</dbReference>
<dbReference type="InterPro" id="IPR002014">
    <property type="entry name" value="VHS_dom"/>
</dbReference>
<feature type="region of interest" description="Disordered" evidence="10">
    <location>
        <begin position="412"/>
        <end position="482"/>
    </location>
</feature>
<dbReference type="Pfam" id="PF03127">
    <property type="entry name" value="GAT"/>
    <property type="match status" value="1"/>
</dbReference>
<comment type="subcellular location">
    <subcellularLocation>
        <location evidence="1">Golgi apparatus</location>
        <location evidence="1">trans-Golgi network</location>
    </subcellularLocation>
</comment>
<dbReference type="Gene3D" id="1.25.40.90">
    <property type="match status" value="1"/>
</dbReference>
<dbReference type="FunFam" id="1.20.5.170:FF:000024">
    <property type="entry name" value="VHS domain-containing protein"/>
    <property type="match status" value="1"/>
</dbReference>
<feature type="domain" description="VHS" evidence="11">
    <location>
        <begin position="32"/>
        <end position="168"/>
    </location>
</feature>
<dbReference type="EMBL" id="JAFEKC020000001">
    <property type="protein sequence ID" value="KAK0517292.1"/>
    <property type="molecule type" value="Genomic_DNA"/>
</dbReference>
<evidence type="ECO:0000256" key="8">
    <source>
        <dbReference type="ARBA" id="ARBA00065344"/>
    </source>
</evidence>
<evidence type="ECO:0000256" key="4">
    <source>
        <dbReference type="ARBA" id="ARBA00022927"/>
    </source>
</evidence>
<feature type="compositionally biased region" description="Pro residues" evidence="10">
    <location>
        <begin position="431"/>
        <end position="446"/>
    </location>
</feature>
<keyword evidence="6 9" id="KW-0175">Coiled coil</keyword>
<protein>
    <submittedName>
        <fullName evidence="14">Uncharacterized protein</fullName>
    </submittedName>
</protein>
<keyword evidence="4" id="KW-0653">Protein transport</keyword>
<dbReference type="GO" id="GO:0005802">
    <property type="term" value="C:trans-Golgi network"/>
    <property type="evidence" value="ECO:0007669"/>
    <property type="project" value="TreeGrafter"/>
</dbReference>
<dbReference type="InterPro" id="IPR038425">
    <property type="entry name" value="GAT_sf"/>
</dbReference>
<accession>A0AA39R9C4</accession>
<feature type="coiled-coil region" evidence="9">
    <location>
        <begin position="236"/>
        <end position="263"/>
    </location>
</feature>
<dbReference type="GO" id="GO:0043130">
    <property type="term" value="F:ubiquitin binding"/>
    <property type="evidence" value="ECO:0007669"/>
    <property type="project" value="InterPro"/>
</dbReference>